<dbReference type="InterPro" id="IPR050487">
    <property type="entry name" value="FtsQ_DivIB"/>
</dbReference>
<dbReference type="PANTHER" id="PTHR37820:SF1">
    <property type="entry name" value="CELL DIVISION PROTEIN FTSQ"/>
    <property type="match status" value="1"/>
</dbReference>
<evidence type="ECO:0000256" key="8">
    <source>
        <dbReference type="SAM" id="SignalP"/>
    </source>
</evidence>
<evidence type="ECO:0000259" key="9">
    <source>
        <dbReference type="PROSITE" id="PS51779"/>
    </source>
</evidence>
<dbReference type="PANTHER" id="PTHR37820">
    <property type="entry name" value="CELL DIVISION PROTEIN DIVIB"/>
    <property type="match status" value="1"/>
</dbReference>
<organism evidence="10 11">
    <name type="scientific">Rosistilla carotiformis</name>
    <dbReference type="NCBI Taxonomy" id="2528017"/>
    <lineage>
        <taxon>Bacteria</taxon>
        <taxon>Pseudomonadati</taxon>
        <taxon>Planctomycetota</taxon>
        <taxon>Planctomycetia</taxon>
        <taxon>Pirellulales</taxon>
        <taxon>Pirellulaceae</taxon>
        <taxon>Rosistilla</taxon>
    </lineage>
</organism>
<evidence type="ECO:0000256" key="1">
    <source>
        <dbReference type="ARBA" id="ARBA00004370"/>
    </source>
</evidence>
<dbReference type="AlphaFoldDB" id="A0A518K012"/>
<evidence type="ECO:0000313" key="11">
    <source>
        <dbReference type="Proteomes" id="UP000315082"/>
    </source>
</evidence>
<protein>
    <submittedName>
        <fullName evidence="10">Outer membrane protein assembly factor BamA</fullName>
    </submittedName>
</protein>
<dbReference type="Pfam" id="PF07244">
    <property type="entry name" value="POTRA"/>
    <property type="match status" value="4"/>
</dbReference>
<dbReference type="InterPro" id="IPR034746">
    <property type="entry name" value="POTRA"/>
</dbReference>
<evidence type="ECO:0000313" key="10">
    <source>
        <dbReference type="EMBL" id="QDV71141.1"/>
    </source>
</evidence>
<keyword evidence="8" id="KW-0732">Signal</keyword>
<keyword evidence="6" id="KW-0472">Membrane</keyword>
<accession>A0A518K012</accession>
<dbReference type="PROSITE" id="PS51779">
    <property type="entry name" value="POTRA"/>
    <property type="match status" value="3"/>
</dbReference>
<dbReference type="Gene3D" id="3.10.20.310">
    <property type="entry name" value="membrane protein fhac"/>
    <property type="match status" value="5"/>
</dbReference>
<keyword evidence="3" id="KW-0132">Cell division</keyword>
<dbReference type="GO" id="GO:0051301">
    <property type="term" value="P:cell division"/>
    <property type="evidence" value="ECO:0007669"/>
    <property type="project" value="UniProtKB-KW"/>
</dbReference>
<evidence type="ECO:0000256" key="7">
    <source>
        <dbReference type="ARBA" id="ARBA00023306"/>
    </source>
</evidence>
<sequence precursor="true">MRQRVNLLRRSLCLVCVLASVSVAHGQFGGGGGMGGGGGNAPAPPGVEKPKFRDHMFQQGSMRVQRETGDQLVASVSVKGNRSVGLNRIMEQVQTREGRVYDFNLVMEDVRRLHKFGAFEQIQPELVEQADGMHVTFVVRERPIVQAIEFVGNRGINDRELNGRVGIAPGDPLNQFSIESARTRLVDYYHEEGFNQATIETVIGKTGYPNAVIYRVNEGPLERIGSIEIVGNTFVSSARLEKIIKSREAFLGFFNFGNRAKMDILQQDLEKLTSYYRDLGFFEAEVGKMMRYDESGKYLTLRFVVKEGPRYYVRNVELIGNQFVDTNSLKQRLRLKPGDAFDRGKLQADVTEIRYGLGSVGFIFADVQPRPTVLDEPGQLDLVYRIAEGDQYKCGEIRIHVDGDDHLVAEHVVENRLEFAPGEMLDRKKLDRSERLLKSTQIFITNPAEGALPRIVVEQPKLVDLEAAADEY</sequence>
<gene>
    <name evidence="10" type="primary">bamA</name>
    <name evidence="10" type="ORF">Poly24_48750</name>
</gene>
<evidence type="ECO:0000256" key="2">
    <source>
        <dbReference type="ARBA" id="ARBA00022475"/>
    </source>
</evidence>
<feature type="domain" description="POTRA" evidence="9">
    <location>
        <begin position="311"/>
        <end position="389"/>
    </location>
</feature>
<reference evidence="10 11" key="1">
    <citation type="submission" date="2019-02" db="EMBL/GenBank/DDBJ databases">
        <title>Deep-cultivation of Planctomycetes and their phenomic and genomic characterization uncovers novel biology.</title>
        <authorList>
            <person name="Wiegand S."/>
            <person name="Jogler M."/>
            <person name="Boedeker C."/>
            <person name="Pinto D."/>
            <person name="Vollmers J."/>
            <person name="Rivas-Marin E."/>
            <person name="Kohn T."/>
            <person name="Peeters S.H."/>
            <person name="Heuer A."/>
            <person name="Rast P."/>
            <person name="Oberbeckmann S."/>
            <person name="Bunk B."/>
            <person name="Jeske O."/>
            <person name="Meyerdierks A."/>
            <person name="Storesund J.E."/>
            <person name="Kallscheuer N."/>
            <person name="Luecker S."/>
            <person name="Lage O.M."/>
            <person name="Pohl T."/>
            <person name="Merkel B.J."/>
            <person name="Hornburger P."/>
            <person name="Mueller R.-W."/>
            <person name="Bruemmer F."/>
            <person name="Labrenz M."/>
            <person name="Spormann A.M."/>
            <person name="Op den Camp H."/>
            <person name="Overmann J."/>
            <person name="Amann R."/>
            <person name="Jetten M.S.M."/>
            <person name="Mascher T."/>
            <person name="Medema M.H."/>
            <person name="Devos D.P."/>
            <person name="Kaster A.-K."/>
            <person name="Ovreas L."/>
            <person name="Rohde M."/>
            <person name="Galperin M.Y."/>
            <person name="Jogler C."/>
        </authorList>
    </citation>
    <scope>NUCLEOTIDE SEQUENCE [LARGE SCALE GENOMIC DNA]</scope>
    <source>
        <strain evidence="10 11">Poly24</strain>
    </source>
</reference>
<keyword evidence="11" id="KW-1185">Reference proteome</keyword>
<dbReference type="InterPro" id="IPR010827">
    <property type="entry name" value="BamA/TamA_POTRA"/>
</dbReference>
<keyword evidence="7" id="KW-0131">Cell cycle</keyword>
<proteinExistence type="predicted"/>
<feature type="signal peptide" evidence="8">
    <location>
        <begin position="1"/>
        <end position="26"/>
    </location>
</feature>
<evidence type="ECO:0000256" key="4">
    <source>
        <dbReference type="ARBA" id="ARBA00022692"/>
    </source>
</evidence>
<evidence type="ECO:0000256" key="6">
    <source>
        <dbReference type="ARBA" id="ARBA00023136"/>
    </source>
</evidence>
<evidence type="ECO:0000256" key="3">
    <source>
        <dbReference type="ARBA" id="ARBA00022618"/>
    </source>
</evidence>
<dbReference type="KEGG" id="rcf:Poly24_48750"/>
<dbReference type="GO" id="GO:0005886">
    <property type="term" value="C:plasma membrane"/>
    <property type="evidence" value="ECO:0007669"/>
    <property type="project" value="TreeGrafter"/>
</dbReference>
<keyword evidence="5" id="KW-1133">Transmembrane helix</keyword>
<dbReference type="EMBL" id="CP036348">
    <property type="protein sequence ID" value="QDV71141.1"/>
    <property type="molecule type" value="Genomic_DNA"/>
</dbReference>
<dbReference type="OrthoDB" id="231360at2"/>
<name>A0A518K012_9BACT</name>
<keyword evidence="2" id="KW-1003">Cell membrane</keyword>
<comment type="subcellular location">
    <subcellularLocation>
        <location evidence="1">Membrane</location>
    </subcellularLocation>
</comment>
<keyword evidence="4" id="KW-0812">Transmembrane</keyword>
<dbReference type="GO" id="GO:0019867">
    <property type="term" value="C:outer membrane"/>
    <property type="evidence" value="ECO:0007669"/>
    <property type="project" value="InterPro"/>
</dbReference>
<dbReference type="Proteomes" id="UP000315082">
    <property type="component" value="Chromosome"/>
</dbReference>
<feature type="domain" description="POTRA" evidence="9">
    <location>
        <begin position="143"/>
        <end position="219"/>
    </location>
</feature>
<evidence type="ECO:0000256" key="5">
    <source>
        <dbReference type="ARBA" id="ARBA00022989"/>
    </source>
</evidence>
<feature type="chain" id="PRO_5021798275" evidence="8">
    <location>
        <begin position="27"/>
        <end position="472"/>
    </location>
</feature>
<feature type="domain" description="POTRA" evidence="9">
    <location>
        <begin position="222"/>
        <end position="308"/>
    </location>
</feature>